<proteinExistence type="predicted"/>
<evidence type="ECO:0000313" key="3">
    <source>
        <dbReference type="Proteomes" id="UP000199518"/>
    </source>
</evidence>
<dbReference type="STRING" id="1576369.SAMN05421753_108206"/>
<gene>
    <name evidence="2" type="ORF">SAMN05421753_108206</name>
</gene>
<organism evidence="2 3">
    <name type="scientific">Planctomicrobium piriforme</name>
    <dbReference type="NCBI Taxonomy" id="1576369"/>
    <lineage>
        <taxon>Bacteria</taxon>
        <taxon>Pseudomonadati</taxon>
        <taxon>Planctomycetota</taxon>
        <taxon>Planctomycetia</taxon>
        <taxon>Planctomycetales</taxon>
        <taxon>Planctomycetaceae</taxon>
        <taxon>Planctomicrobium</taxon>
    </lineage>
</organism>
<evidence type="ECO:0000256" key="1">
    <source>
        <dbReference type="ARBA" id="ARBA00022649"/>
    </source>
</evidence>
<dbReference type="Pfam" id="PF15738">
    <property type="entry name" value="YafQ_toxin"/>
    <property type="match status" value="1"/>
</dbReference>
<name>A0A1I3HVF1_9PLAN</name>
<dbReference type="OrthoDB" id="9798691at2"/>
<reference evidence="3" key="1">
    <citation type="submission" date="2016-10" db="EMBL/GenBank/DDBJ databases">
        <authorList>
            <person name="Varghese N."/>
            <person name="Submissions S."/>
        </authorList>
    </citation>
    <scope>NUCLEOTIDE SEQUENCE [LARGE SCALE GENOMIC DNA]</scope>
    <source>
        <strain evidence="3">DSM 26348</strain>
    </source>
</reference>
<protein>
    <submittedName>
        <fullName evidence="2">Addiction module toxin, RelE/StbE family</fullName>
    </submittedName>
</protein>
<dbReference type="InterPro" id="IPR007712">
    <property type="entry name" value="RelE/ParE_toxin"/>
</dbReference>
<keyword evidence="1" id="KW-1277">Toxin-antitoxin system</keyword>
<dbReference type="SUPFAM" id="SSF143011">
    <property type="entry name" value="RelE-like"/>
    <property type="match status" value="1"/>
</dbReference>
<evidence type="ECO:0000313" key="2">
    <source>
        <dbReference type="EMBL" id="SFI39603.1"/>
    </source>
</evidence>
<dbReference type="InterPro" id="IPR004386">
    <property type="entry name" value="Toxin_YafQ-like"/>
</dbReference>
<dbReference type="EMBL" id="FOQD01000008">
    <property type="protein sequence ID" value="SFI39603.1"/>
    <property type="molecule type" value="Genomic_DNA"/>
</dbReference>
<dbReference type="Proteomes" id="UP000199518">
    <property type="component" value="Unassembled WGS sequence"/>
</dbReference>
<dbReference type="AlphaFoldDB" id="A0A1I3HVF1"/>
<sequence>MRRVLLRSPAFGRDLRRWVKSHPDVASSIELTLEQLSADATHPSLRTHKLRGSLTGCWACSVGYDLRIVFEYAQHDSQEAILLLALGTHDEVY</sequence>
<accession>A0A1I3HVF1</accession>
<dbReference type="RefSeq" id="WP_092050538.1">
    <property type="nucleotide sequence ID" value="NZ_FOQD01000008.1"/>
</dbReference>
<keyword evidence="3" id="KW-1185">Reference proteome</keyword>
<dbReference type="InterPro" id="IPR035093">
    <property type="entry name" value="RelE/ParE_toxin_dom_sf"/>
</dbReference>
<dbReference type="Gene3D" id="3.30.2310.20">
    <property type="entry name" value="RelE-like"/>
    <property type="match status" value="1"/>
</dbReference>
<dbReference type="NCBIfam" id="TIGR02385">
    <property type="entry name" value="RelE_StbE"/>
    <property type="match status" value="1"/>
</dbReference>